<dbReference type="EMBL" id="JAERWL010000005">
    <property type="protein sequence ID" value="MBM9475753.1"/>
    <property type="molecule type" value="Genomic_DNA"/>
</dbReference>
<comment type="caution">
    <text evidence="3">The sequence shown here is derived from an EMBL/GenBank/DDBJ whole genome shotgun (WGS) entry which is preliminary data.</text>
</comment>
<evidence type="ECO:0000256" key="2">
    <source>
        <dbReference type="SAM" id="Phobius"/>
    </source>
</evidence>
<reference evidence="3" key="1">
    <citation type="submission" date="2021-01" db="EMBL/GenBank/DDBJ databases">
        <title>KCTC 19127 draft genome.</title>
        <authorList>
            <person name="An D."/>
        </authorList>
    </citation>
    <scope>NUCLEOTIDE SEQUENCE</scope>
    <source>
        <strain evidence="3">KCTC 19127</strain>
    </source>
</reference>
<feature type="transmembrane region" description="Helical" evidence="2">
    <location>
        <begin position="116"/>
        <end position="134"/>
    </location>
</feature>
<dbReference type="Proteomes" id="UP000663801">
    <property type="component" value="Unassembled WGS sequence"/>
</dbReference>
<dbReference type="AlphaFoldDB" id="A0A939BZI2"/>
<feature type="transmembrane region" description="Helical" evidence="2">
    <location>
        <begin position="41"/>
        <end position="59"/>
    </location>
</feature>
<evidence type="ECO:0000313" key="3">
    <source>
        <dbReference type="EMBL" id="MBM9475753.1"/>
    </source>
</evidence>
<dbReference type="RefSeq" id="WP_205255849.1">
    <property type="nucleotide sequence ID" value="NZ_BAAAPV010000002.1"/>
</dbReference>
<protein>
    <submittedName>
        <fullName evidence="3">Uncharacterized protein</fullName>
    </submittedName>
</protein>
<keyword evidence="2" id="KW-0472">Membrane</keyword>
<evidence type="ECO:0000313" key="4">
    <source>
        <dbReference type="Proteomes" id="UP000663801"/>
    </source>
</evidence>
<feature type="transmembrane region" description="Helical" evidence="2">
    <location>
        <begin position="146"/>
        <end position="165"/>
    </location>
</feature>
<gene>
    <name evidence="3" type="ORF">JL107_04770</name>
</gene>
<name>A0A939BZI2_9ACTN</name>
<evidence type="ECO:0000256" key="1">
    <source>
        <dbReference type="SAM" id="MobiDB-lite"/>
    </source>
</evidence>
<feature type="region of interest" description="Disordered" evidence="1">
    <location>
        <begin position="1"/>
        <end position="27"/>
    </location>
</feature>
<feature type="transmembrane region" description="Helical" evidence="2">
    <location>
        <begin position="89"/>
        <end position="109"/>
    </location>
</feature>
<sequence>MSTPQNPPPASPWNAPSGSAYPGGSDLPPAVPRPGTVEAAFWIYLVSAIASFVLSLLVFTESGKQTLRDAVRQGEQVQGMTEDQLVQTLQIVAVVVGAVVVAIALLFVFKMRAGRNWARIVITIFSVLNLLSLFGGVRSGLSTTDFIGPVIAIVALVLMWLPASNEYFAAAKRRRAAEIARG</sequence>
<proteinExistence type="predicted"/>
<keyword evidence="2" id="KW-0812">Transmembrane</keyword>
<organism evidence="3 4">
    <name type="scientific">Nakamurella flavida</name>
    <dbReference type="NCBI Taxonomy" id="363630"/>
    <lineage>
        <taxon>Bacteria</taxon>
        <taxon>Bacillati</taxon>
        <taxon>Actinomycetota</taxon>
        <taxon>Actinomycetes</taxon>
        <taxon>Nakamurellales</taxon>
        <taxon>Nakamurellaceae</taxon>
        <taxon>Nakamurella</taxon>
    </lineage>
</organism>
<keyword evidence="2" id="KW-1133">Transmembrane helix</keyword>
<accession>A0A939BZI2</accession>
<keyword evidence="4" id="KW-1185">Reference proteome</keyword>
<feature type="compositionally biased region" description="Pro residues" evidence="1">
    <location>
        <begin position="1"/>
        <end position="11"/>
    </location>
</feature>